<dbReference type="PIRSF" id="PIRSF000089">
    <property type="entry name" value="Electra_flavoP_a"/>
    <property type="match status" value="1"/>
</dbReference>
<feature type="binding site" evidence="8">
    <location>
        <begin position="259"/>
        <end position="266"/>
    </location>
    <ligand>
        <name>FAD</name>
        <dbReference type="ChEBI" id="CHEBI:57692"/>
    </ligand>
</feature>
<evidence type="ECO:0000256" key="8">
    <source>
        <dbReference type="PIRSR" id="PIRSR000089-1"/>
    </source>
</evidence>
<comment type="function">
    <text evidence="5">The electron transfer flavoprotein serves as a specific electron acceptor for other dehydrogenases. It transfers the electrons to the main respiratory chain via ETF-ubiquinone oxidoreductase (ETF dehydrogenase).</text>
</comment>
<comment type="similarity">
    <text evidence="1">Belongs to the ETF alpha-subunit/FixB family.</text>
</comment>
<dbReference type="SMART" id="SM00893">
    <property type="entry name" value="ETF"/>
    <property type="match status" value="1"/>
</dbReference>
<keyword evidence="4" id="KW-0249">Electron transport</keyword>
<feature type="domain" description="Electron transfer flavoprotein alpha/beta-subunit N-terminal" evidence="9">
    <location>
        <begin position="3"/>
        <end position="182"/>
    </location>
</feature>
<dbReference type="InterPro" id="IPR014731">
    <property type="entry name" value="ETF_asu_C"/>
</dbReference>
<dbReference type="InterPro" id="IPR029035">
    <property type="entry name" value="DHS-like_NAD/FAD-binding_dom"/>
</dbReference>
<dbReference type="FunFam" id="3.40.50.1220:FF:000001">
    <property type="entry name" value="Electron transfer flavoprotein, alpha subunit"/>
    <property type="match status" value="1"/>
</dbReference>
<dbReference type="RefSeq" id="WP_193907482.1">
    <property type="nucleotide sequence ID" value="NZ_PRDL01000001.1"/>
</dbReference>
<dbReference type="SUPFAM" id="SSF52467">
    <property type="entry name" value="DHS-like NAD/FAD-binding domain"/>
    <property type="match status" value="1"/>
</dbReference>
<accession>A0A928V253</accession>
<dbReference type="InterPro" id="IPR014729">
    <property type="entry name" value="Rossmann-like_a/b/a_fold"/>
</dbReference>
<proteinExistence type="inferred from homology"/>
<reference evidence="10" key="1">
    <citation type="submission" date="2018-07" db="EMBL/GenBank/DDBJ databases">
        <title>Genome assembly of strain Ka43.</title>
        <authorList>
            <person name="Kukolya J."/>
            <person name="Nagy I."/>
            <person name="Horvath B."/>
            <person name="Toth A."/>
        </authorList>
    </citation>
    <scope>NUCLEOTIDE SEQUENCE</scope>
    <source>
        <strain evidence="10">KB43</strain>
    </source>
</reference>
<dbReference type="Gene3D" id="3.40.50.620">
    <property type="entry name" value="HUPs"/>
    <property type="match status" value="1"/>
</dbReference>
<keyword evidence="3 8" id="KW-0274">FAD</keyword>
<evidence type="ECO:0000313" key="10">
    <source>
        <dbReference type="EMBL" id="MBE8716418.1"/>
    </source>
</evidence>
<dbReference type="GO" id="GO:0050660">
    <property type="term" value="F:flavin adenine dinucleotide binding"/>
    <property type="evidence" value="ECO:0007669"/>
    <property type="project" value="InterPro"/>
</dbReference>
<evidence type="ECO:0000256" key="4">
    <source>
        <dbReference type="ARBA" id="ARBA00022982"/>
    </source>
</evidence>
<dbReference type="GO" id="GO:0033539">
    <property type="term" value="P:fatty acid beta-oxidation using acyl-CoA dehydrogenase"/>
    <property type="evidence" value="ECO:0007669"/>
    <property type="project" value="TreeGrafter"/>
</dbReference>
<keyword evidence="2" id="KW-0285">Flavoprotein</keyword>
<dbReference type="PANTHER" id="PTHR43153:SF1">
    <property type="entry name" value="ELECTRON TRANSFER FLAVOPROTEIN SUBUNIT ALPHA, MITOCHONDRIAL"/>
    <property type="match status" value="1"/>
</dbReference>
<feature type="binding site" evidence="8">
    <location>
        <position position="280"/>
    </location>
    <ligand>
        <name>FAD</name>
        <dbReference type="ChEBI" id="CHEBI:57692"/>
    </ligand>
</feature>
<dbReference type="Gene3D" id="3.40.50.1220">
    <property type="entry name" value="TPP-binding domain"/>
    <property type="match status" value="1"/>
</dbReference>
<evidence type="ECO:0000256" key="7">
    <source>
        <dbReference type="ARBA" id="ARBA00079299"/>
    </source>
</evidence>
<feature type="binding site" evidence="8">
    <location>
        <begin position="228"/>
        <end position="229"/>
    </location>
    <ligand>
        <name>FAD</name>
        <dbReference type="ChEBI" id="CHEBI:57692"/>
    </ligand>
</feature>
<evidence type="ECO:0000259" key="9">
    <source>
        <dbReference type="SMART" id="SM00893"/>
    </source>
</evidence>
<gene>
    <name evidence="10" type="ORF">C4F51_04370</name>
</gene>
<organism evidence="10 11">
    <name type="scientific">Cellvibrio polysaccharolyticus</name>
    <dbReference type="NCBI Taxonomy" id="2082724"/>
    <lineage>
        <taxon>Bacteria</taxon>
        <taxon>Pseudomonadati</taxon>
        <taxon>Pseudomonadota</taxon>
        <taxon>Gammaproteobacteria</taxon>
        <taxon>Cellvibrionales</taxon>
        <taxon>Cellvibrionaceae</taxon>
        <taxon>Cellvibrio</taxon>
    </lineage>
</organism>
<dbReference type="InterPro" id="IPR033947">
    <property type="entry name" value="ETF_alpha_N"/>
</dbReference>
<evidence type="ECO:0000256" key="6">
    <source>
        <dbReference type="ARBA" id="ARBA00068674"/>
    </source>
</evidence>
<feature type="binding site" evidence="8">
    <location>
        <begin position="242"/>
        <end position="246"/>
    </location>
    <ligand>
        <name>FAD</name>
        <dbReference type="ChEBI" id="CHEBI:57692"/>
    </ligand>
</feature>
<evidence type="ECO:0000256" key="5">
    <source>
        <dbReference type="ARBA" id="ARBA00025649"/>
    </source>
</evidence>
<evidence type="ECO:0000313" key="11">
    <source>
        <dbReference type="Proteomes" id="UP000652567"/>
    </source>
</evidence>
<dbReference type="InterPro" id="IPR014730">
    <property type="entry name" value="ETF_a/b_N"/>
</dbReference>
<dbReference type="CDD" id="cd01715">
    <property type="entry name" value="ETF_alpha"/>
    <property type="match status" value="1"/>
</dbReference>
<dbReference type="InterPro" id="IPR001308">
    <property type="entry name" value="ETF_a/FixB"/>
</dbReference>
<dbReference type="Pfam" id="PF00766">
    <property type="entry name" value="ETF_alpha"/>
    <property type="match status" value="1"/>
</dbReference>
<keyword evidence="4" id="KW-0813">Transport</keyword>
<comment type="caution">
    <text evidence="10">The sequence shown here is derived from an EMBL/GenBank/DDBJ whole genome shotgun (WGS) entry which is preliminary data.</text>
</comment>
<evidence type="ECO:0000256" key="2">
    <source>
        <dbReference type="ARBA" id="ARBA00022630"/>
    </source>
</evidence>
<comment type="cofactor">
    <cofactor evidence="8">
        <name>FAD</name>
        <dbReference type="ChEBI" id="CHEBI:57692"/>
    </cofactor>
    <text evidence="8">Binds 1 FAD per dimer.</text>
</comment>
<protein>
    <recommendedName>
        <fullName evidence="6">Electron transfer flavoprotein subunit alpha</fullName>
    </recommendedName>
    <alternativeName>
        <fullName evidence="7">Electron transfer flavoprotein large subunit</fullName>
    </alternativeName>
</protein>
<feature type="binding site" evidence="8">
    <location>
        <position position="202"/>
    </location>
    <ligand>
        <name>FAD</name>
        <dbReference type="ChEBI" id="CHEBI:57692"/>
    </ligand>
</feature>
<dbReference type="Proteomes" id="UP000652567">
    <property type="component" value="Unassembled WGS sequence"/>
</dbReference>
<dbReference type="EMBL" id="PRDL01000001">
    <property type="protein sequence ID" value="MBE8716418.1"/>
    <property type="molecule type" value="Genomic_DNA"/>
</dbReference>
<keyword evidence="11" id="KW-1185">Reference proteome</keyword>
<sequence length="311" mass="32838">MSTLIIAEHDHQTLRAATRSAITAADQFSESVDLLIIGHNVSALAEQGARLNGVTRVRVIDDALYANPVAEDLAPLIAGIASEYRAVVTAATSFGKNLLPRVAALLDLDMVSDVTGIIDASTYLRPIYAGNLNAKVRNDSAIKLLTVRPTAFEATPDRDTVSPIETLAAQASAGLARWISTEIQKSDRPELSTARVVVSGGRSLGSAEKFQEVIAPLANKLNAAMGATRAAVDAGFAPNEFQVGQTGTVVAPELYIAVGVSGATQHIAGIKDSRVIVAINHDPDALIFQWADYGLVADLFESVKELEQALN</sequence>
<dbReference type="SUPFAM" id="SSF52402">
    <property type="entry name" value="Adenine nucleotide alpha hydrolases-like"/>
    <property type="match status" value="1"/>
</dbReference>
<dbReference type="GO" id="GO:0009055">
    <property type="term" value="F:electron transfer activity"/>
    <property type="evidence" value="ECO:0007669"/>
    <property type="project" value="InterPro"/>
</dbReference>
<dbReference type="PANTHER" id="PTHR43153">
    <property type="entry name" value="ELECTRON TRANSFER FLAVOPROTEIN ALPHA"/>
    <property type="match status" value="1"/>
</dbReference>
<evidence type="ECO:0000256" key="1">
    <source>
        <dbReference type="ARBA" id="ARBA00005817"/>
    </source>
</evidence>
<dbReference type="AlphaFoldDB" id="A0A928V253"/>
<dbReference type="Pfam" id="PF01012">
    <property type="entry name" value="ETF"/>
    <property type="match status" value="1"/>
</dbReference>
<evidence type="ECO:0000256" key="3">
    <source>
        <dbReference type="ARBA" id="ARBA00022827"/>
    </source>
</evidence>
<name>A0A928V253_9GAMM</name>